<dbReference type="Proteomes" id="UP000283530">
    <property type="component" value="Unassembled WGS sequence"/>
</dbReference>
<dbReference type="CDD" id="cd14726">
    <property type="entry name" value="TraB_PrgY-like"/>
    <property type="match status" value="1"/>
</dbReference>
<dbReference type="AlphaFoldDB" id="A0A3S3MZM4"/>
<gene>
    <name evidence="1" type="ORF">CKAN_01840700</name>
</gene>
<dbReference type="Pfam" id="PF01963">
    <property type="entry name" value="TraB_PrgY_gumN"/>
    <property type="match status" value="1"/>
</dbReference>
<dbReference type="OrthoDB" id="48306at2759"/>
<dbReference type="PANTHER" id="PTHR21530:SF0">
    <property type="entry name" value="TRAB FAMILY PROTEIN"/>
    <property type="match status" value="1"/>
</dbReference>
<name>A0A3S3MZM4_9MAGN</name>
<proteinExistence type="predicted"/>
<accession>A0A3S3MZM4</accession>
<dbReference type="EMBL" id="QPKB01000007">
    <property type="protein sequence ID" value="RWR89353.1"/>
    <property type="molecule type" value="Genomic_DNA"/>
</dbReference>
<keyword evidence="2" id="KW-1185">Reference proteome</keyword>
<comment type="caution">
    <text evidence="1">The sequence shown here is derived from an EMBL/GenBank/DDBJ whole genome shotgun (WGS) entry which is preliminary data.</text>
</comment>
<organism evidence="1 2">
    <name type="scientific">Cinnamomum micranthum f. kanehirae</name>
    <dbReference type="NCBI Taxonomy" id="337451"/>
    <lineage>
        <taxon>Eukaryota</taxon>
        <taxon>Viridiplantae</taxon>
        <taxon>Streptophyta</taxon>
        <taxon>Embryophyta</taxon>
        <taxon>Tracheophyta</taxon>
        <taxon>Spermatophyta</taxon>
        <taxon>Magnoliopsida</taxon>
        <taxon>Magnoliidae</taxon>
        <taxon>Laurales</taxon>
        <taxon>Lauraceae</taxon>
        <taxon>Cinnamomum</taxon>
    </lineage>
</organism>
<dbReference type="InterPro" id="IPR002816">
    <property type="entry name" value="TraB/PrgY/GumN_fam"/>
</dbReference>
<dbReference type="PANTHER" id="PTHR21530">
    <property type="entry name" value="PHEROMONE SHUTDOWN PROTEIN"/>
    <property type="match status" value="1"/>
</dbReference>
<evidence type="ECO:0000313" key="2">
    <source>
        <dbReference type="Proteomes" id="UP000283530"/>
    </source>
</evidence>
<reference evidence="1 2" key="1">
    <citation type="journal article" date="2019" name="Nat. Plants">
        <title>Stout camphor tree genome fills gaps in understanding of flowering plant genome evolution.</title>
        <authorList>
            <person name="Chaw S.M."/>
            <person name="Liu Y.C."/>
            <person name="Wu Y.W."/>
            <person name="Wang H.Y."/>
            <person name="Lin C.I."/>
            <person name="Wu C.S."/>
            <person name="Ke H.M."/>
            <person name="Chang L.Y."/>
            <person name="Hsu C.Y."/>
            <person name="Yang H.T."/>
            <person name="Sudianto E."/>
            <person name="Hsu M.H."/>
            <person name="Wu K.P."/>
            <person name="Wang L.N."/>
            <person name="Leebens-Mack J.H."/>
            <person name="Tsai I.J."/>
        </authorList>
    </citation>
    <scope>NUCLEOTIDE SEQUENCE [LARGE SCALE GENOMIC DNA]</scope>
    <source>
        <strain evidence="2">cv. Chaw 1501</strain>
        <tissue evidence="1">Young leaves</tissue>
    </source>
</reference>
<sequence length="394" mass="43792">MKTLNSCSLLVITPNPNLHHLSFLKSHFNLPRTSTIKIPRVSVKPPPPDFDYRSEVFDDSRSAVAELHPELLDLVDNGRLVLIEKRRFGPVPIWRTEFAEPEAIWLVGTSHISEESAVDVERVVRAVEPESVVVELCRSRQESAGIMYTSNDDESLPLLRSNMFSLSGARFMGAVSRSINLGGQTALALRLLLAVFSSKISSDSNRPFGDEFRAARKASEEVGAQIVLGDRPIEITLGRAWSSLKWSERLGLVTSLLRGITSPSLGLSGSDLKDQETDVSPFQLYEQLSYSYPSLLQPLIHERDTYLAWSLKRSKAVNRSKSVVGVIGKGHMNGVIYALVSDLGDLRFRDLVGKRSFGYGSSRLIDTLIKSLVRDTVIGLILWALYEQLKIILS</sequence>
<protein>
    <submittedName>
        <fullName evidence="1">TraB domain-containing protein isoform X1</fullName>
    </submittedName>
</protein>
<evidence type="ECO:0000313" key="1">
    <source>
        <dbReference type="EMBL" id="RWR89353.1"/>
    </source>
</evidence>
<dbReference type="STRING" id="337451.A0A3S3MZM4"/>
<dbReference type="InterPro" id="IPR046345">
    <property type="entry name" value="TraB_PrgY-like"/>
</dbReference>